<evidence type="ECO:0000256" key="1">
    <source>
        <dbReference type="ARBA" id="ARBA00009679"/>
    </source>
</evidence>
<dbReference type="EMBL" id="KN822047">
    <property type="protein sequence ID" value="KIM61835.1"/>
    <property type="molecule type" value="Genomic_DNA"/>
</dbReference>
<evidence type="ECO:0000259" key="3">
    <source>
        <dbReference type="Pfam" id="PF09329"/>
    </source>
</evidence>
<dbReference type="InterPro" id="IPR015408">
    <property type="entry name" value="Znf_Mcm10/DnaG"/>
</dbReference>
<evidence type="ECO:0000313" key="5">
    <source>
        <dbReference type="Proteomes" id="UP000053989"/>
    </source>
</evidence>
<dbReference type="InterPro" id="IPR040184">
    <property type="entry name" value="Mcm10"/>
</dbReference>
<dbReference type="Gene3D" id="2.40.50.140">
    <property type="entry name" value="Nucleic acid-binding proteins"/>
    <property type="match status" value="1"/>
</dbReference>
<feature type="region of interest" description="Disordered" evidence="2">
    <location>
        <begin position="27"/>
        <end position="110"/>
    </location>
</feature>
<dbReference type="InterPro" id="IPR012340">
    <property type="entry name" value="NA-bd_OB-fold"/>
</dbReference>
<reference evidence="5" key="2">
    <citation type="submission" date="2015-01" db="EMBL/GenBank/DDBJ databases">
        <title>Evolutionary Origins and Diversification of the Mycorrhizal Mutualists.</title>
        <authorList>
            <consortium name="DOE Joint Genome Institute"/>
            <consortium name="Mycorrhizal Genomics Consortium"/>
            <person name="Kohler A."/>
            <person name="Kuo A."/>
            <person name="Nagy L.G."/>
            <person name="Floudas D."/>
            <person name="Copeland A."/>
            <person name="Barry K.W."/>
            <person name="Cichocki N."/>
            <person name="Veneault-Fourrey C."/>
            <person name="LaButti K."/>
            <person name="Lindquist E.A."/>
            <person name="Lipzen A."/>
            <person name="Lundell T."/>
            <person name="Morin E."/>
            <person name="Murat C."/>
            <person name="Riley R."/>
            <person name="Ohm R."/>
            <person name="Sun H."/>
            <person name="Tunlid A."/>
            <person name="Henrissat B."/>
            <person name="Grigoriev I.V."/>
            <person name="Hibbett D.S."/>
            <person name="Martin F."/>
        </authorList>
    </citation>
    <scope>NUCLEOTIDE SEQUENCE [LARGE SCALE GENOMIC DNA]</scope>
    <source>
        <strain evidence="5">Foug A</strain>
    </source>
</reference>
<sequence>MESSTRRADAERQRQLELRRKIQALQAQLAPLSSGEDDHPHSLKRKQIEPTLLAPSTPSPRKKRRLEKPPHGRNTSPTPCSMASAKHSRESSGSAKVDHHASSALHVDTQHLALPPSNVLKKLSNLSNRSNAQSKPGYARSSNLSEIPKPLMAKEPEHEAPYETTQSVSQRDENLAIIEELRMGPTDHKAPLDDPLFEHLEPNSGIRLSSRSLSHEGLQDYLRGRYYLSPSRLYSCIRLLPNKSGYDVPVEGDWVTIAVVAERGQVRVSRAPVSIQPGDDGHASDGEAGGGAGTSQAHAKSAKKQSKPAEPHGKKYVNLKLIDFGARSISSATGGKAALRGDASLTLLLFESDRFDKITNDDGSERKVYQGGSRGAFESMSKLKEGDVIALLNSRVLKPYQRSSEDPHRTNNILAVTPESAGSIALIGRARDLGMCKVVKRDGKPCGSWTDKRVSEVCDWHLTNAVQRQRAGRAEFFAGTTGMSTSAAQKPKADYDPSRQWGLKPETRSNDSTYIISGHVVGGSTGSLFVSERLGREAQAKAQRRLEKNADRELKSLLDRDKEGMKAVTKAREFVQRAKASAETSGGKLDKGKQKAGSESVEEELCPKDSSAPIKQAYSATIIKRLGFDPAVRMGQRPDDSSLQKKIEALAAVQSSRKNINLGPRPGPKIRSGVSVPAFMLAKDDVASDPELKSDDHLPSEDESLVCLDSDI</sequence>
<accession>A0A0C3DMF1</accession>
<keyword evidence="5" id="KW-1185">Reference proteome</keyword>
<organism evidence="4 5">
    <name type="scientific">Scleroderma citrinum Foug A</name>
    <dbReference type="NCBI Taxonomy" id="1036808"/>
    <lineage>
        <taxon>Eukaryota</taxon>
        <taxon>Fungi</taxon>
        <taxon>Dikarya</taxon>
        <taxon>Basidiomycota</taxon>
        <taxon>Agaricomycotina</taxon>
        <taxon>Agaricomycetes</taxon>
        <taxon>Agaricomycetidae</taxon>
        <taxon>Boletales</taxon>
        <taxon>Sclerodermatineae</taxon>
        <taxon>Sclerodermataceae</taxon>
        <taxon>Scleroderma</taxon>
    </lineage>
</organism>
<reference evidence="4 5" key="1">
    <citation type="submission" date="2014-04" db="EMBL/GenBank/DDBJ databases">
        <authorList>
            <consortium name="DOE Joint Genome Institute"/>
            <person name="Kuo A."/>
            <person name="Kohler A."/>
            <person name="Nagy L.G."/>
            <person name="Floudas D."/>
            <person name="Copeland A."/>
            <person name="Barry K.W."/>
            <person name="Cichocki N."/>
            <person name="Veneault-Fourrey C."/>
            <person name="LaButti K."/>
            <person name="Lindquist E.A."/>
            <person name="Lipzen A."/>
            <person name="Lundell T."/>
            <person name="Morin E."/>
            <person name="Murat C."/>
            <person name="Sun H."/>
            <person name="Tunlid A."/>
            <person name="Henrissat B."/>
            <person name="Grigoriev I.V."/>
            <person name="Hibbett D.S."/>
            <person name="Martin F."/>
            <person name="Nordberg H.P."/>
            <person name="Cantor M.N."/>
            <person name="Hua S.X."/>
        </authorList>
    </citation>
    <scope>NUCLEOTIDE SEQUENCE [LARGE SCALE GENOMIC DNA]</scope>
    <source>
        <strain evidence="4 5">Foug A</strain>
    </source>
</reference>
<feature type="region of interest" description="Disordered" evidence="2">
    <location>
        <begin position="578"/>
        <end position="610"/>
    </location>
</feature>
<feature type="region of interest" description="Disordered" evidence="2">
    <location>
        <begin position="270"/>
        <end position="312"/>
    </location>
</feature>
<dbReference type="InParanoid" id="A0A0C3DMF1"/>
<feature type="domain" description="Zinc finger Mcm10/DnaG-type" evidence="3">
    <location>
        <begin position="428"/>
        <end position="473"/>
    </location>
</feature>
<gene>
    <name evidence="4" type="ORF">SCLCIDRAFT_857093</name>
</gene>
<dbReference type="HOGENOM" id="CLU_015393_1_0_1"/>
<dbReference type="STRING" id="1036808.A0A0C3DMF1"/>
<dbReference type="GO" id="GO:0003688">
    <property type="term" value="F:DNA replication origin binding"/>
    <property type="evidence" value="ECO:0007669"/>
    <property type="project" value="TreeGrafter"/>
</dbReference>
<dbReference type="OrthoDB" id="202825at2759"/>
<comment type="similarity">
    <text evidence="1">Belongs to the MCM10 family.</text>
</comment>
<dbReference type="GO" id="GO:0043596">
    <property type="term" value="C:nuclear replication fork"/>
    <property type="evidence" value="ECO:0007669"/>
    <property type="project" value="TreeGrafter"/>
</dbReference>
<dbReference type="Proteomes" id="UP000053989">
    <property type="component" value="Unassembled WGS sequence"/>
</dbReference>
<evidence type="ECO:0000256" key="2">
    <source>
        <dbReference type="SAM" id="MobiDB-lite"/>
    </source>
</evidence>
<dbReference type="GO" id="GO:0006270">
    <property type="term" value="P:DNA replication initiation"/>
    <property type="evidence" value="ECO:0007669"/>
    <property type="project" value="InterPro"/>
</dbReference>
<feature type="region of interest" description="Disordered" evidence="2">
    <location>
        <begin position="482"/>
        <end position="507"/>
    </location>
</feature>
<name>A0A0C3DMF1_9AGAM</name>
<dbReference type="PANTHER" id="PTHR13454:SF11">
    <property type="entry name" value="PROTEIN MCM10 HOMOLOG"/>
    <property type="match status" value="1"/>
</dbReference>
<dbReference type="Pfam" id="PF09329">
    <property type="entry name" value="zf-primase"/>
    <property type="match status" value="1"/>
</dbReference>
<proteinExistence type="inferred from homology"/>
<protein>
    <recommendedName>
        <fullName evidence="3">Zinc finger Mcm10/DnaG-type domain-containing protein</fullName>
    </recommendedName>
</protein>
<dbReference type="PANTHER" id="PTHR13454">
    <property type="entry name" value="PROTEIN MCM10 HOMOLOG"/>
    <property type="match status" value="1"/>
</dbReference>
<evidence type="ECO:0000313" key="4">
    <source>
        <dbReference type="EMBL" id="KIM61835.1"/>
    </source>
</evidence>
<feature type="region of interest" description="Disordered" evidence="2">
    <location>
        <begin position="687"/>
        <end position="712"/>
    </location>
</feature>
<dbReference type="AlphaFoldDB" id="A0A0C3DMF1"/>
<dbReference type="GO" id="GO:0003697">
    <property type="term" value="F:single-stranded DNA binding"/>
    <property type="evidence" value="ECO:0007669"/>
    <property type="project" value="InterPro"/>
</dbReference>
<feature type="compositionally biased region" description="Basic and acidic residues" evidence="2">
    <location>
        <begin position="687"/>
        <end position="700"/>
    </location>
</feature>